<protein>
    <submittedName>
        <fullName evidence="2">Uncharacterized protein</fullName>
    </submittedName>
</protein>
<evidence type="ECO:0000313" key="3">
    <source>
        <dbReference type="Proteomes" id="UP001519460"/>
    </source>
</evidence>
<keyword evidence="3" id="KW-1185">Reference proteome</keyword>
<accession>A0ABD0LL16</accession>
<reference evidence="2 3" key="1">
    <citation type="journal article" date="2023" name="Sci. Data">
        <title>Genome assembly of the Korean intertidal mud-creeper Batillaria attramentaria.</title>
        <authorList>
            <person name="Patra A.K."/>
            <person name="Ho P.T."/>
            <person name="Jun S."/>
            <person name="Lee S.J."/>
            <person name="Kim Y."/>
            <person name="Won Y.J."/>
        </authorList>
    </citation>
    <scope>NUCLEOTIDE SEQUENCE [LARGE SCALE GENOMIC DNA]</scope>
    <source>
        <strain evidence="2">Wonlab-2016</strain>
    </source>
</reference>
<dbReference type="EMBL" id="JACVVK020000040">
    <property type="protein sequence ID" value="KAK7499956.1"/>
    <property type="molecule type" value="Genomic_DNA"/>
</dbReference>
<organism evidence="2 3">
    <name type="scientific">Batillaria attramentaria</name>
    <dbReference type="NCBI Taxonomy" id="370345"/>
    <lineage>
        <taxon>Eukaryota</taxon>
        <taxon>Metazoa</taxon>
        <taxon>Spiralia</taxon>
        <taxon>Lophotrochozoa</taxon>
        <taxon>Mollusca</taxon>
        <taxon>Gastropoda</taxon>
        <taxon>Caenogastropoda</taxon>
        <taxon>Sorbeoconcha</taxon>
        <taxon>Cerithioidea</taxon>
        <taxon>Batillariidae</taxon>
        <taxon>Batillaria</taxon>
    </lineage>
</organism>
<sequence>MPGNLLMSKSSEIALPHGKDARAVLPPTDNEMRLDDSIVNGETTKVRGGETGNTVRIPDRTNNRTGVVRTLCPELTGVAVTLANAGEQSLCG</sequence>
<dbReference type="Proteomes" id="UP001519460">
    <property type="component" value="Unassembled WGS sequence"/>
</dbReference>
<comment type="caution">
    <text evidence="2">The sequence shown here is derived from an EMBL/GenBank/DDBJ whole genome shotgun (WGS) entry which is preliminary data.</text>
</comment>
<gene>
    <name evidence="2" type="ORF">BaRGS_00008804</name>
</gene>
<evidence type="ECO:0000313" key="2">
    <source>
        <dbReference type="EMBL" id="KAK7499956.1"/>
    </source>
</evidence>
<feature type="region of interest" description="Disordered" evidence="1">
    <location>
        <begin position="1"/>
        <end position="34"/>
    </location>
</feature>
<dbReference type="AlphaFoldDB" id="A0ABD0LL16"/>
<name>A0ABD0LL16_9CAEN</name>
<evidence type="ECO:0000256" key="1">
    <source>
        <dbReference type="SAM" id="MobiDB-lite"/>
    </source>
</evidence>
<feature type="non-terminal residue" evidence="2">
    <location>
        <position position="92"/>
    </location>
</feature>
<proteinExistence type="predicted"/>